<gene>
    <name evidence="1" type="ORF">ACHAWO_003328</name>
</gene>
<protein>
    <submittedName>
        <fullName evidence="1">Uncharacterized protein</fullName>
    </submittedName>
</protein>
<organism evidence="1 2">
    <name type="scientific">Cyclotella atomus</name>
    <dbReference type="NCBI Taxonomy" id="382360"/>
    <lineage>
        <taxon>Eukaryota</taxon>
        <taxon>Sar</taxon>
        <taxon>Stramenopiles</taxon>
        <taxon>Ochrophyta</taxon>
        <taxon>Bacillariophyta</taxon>
        <taxon>Coscinodiscophyceae</taxon>
        <taxon>Thalassiosirophycidae</taxon>
        <taxon>Stephanodiscales</taxon>
        <taxon>Stephanodiscaceae</taxon>
        <taxon>Cyclotella</taxon>
    </lineage>
</organism>
<name>A0ABD3NQ45_9STRA</name>
<dbReference type="Proteomes" id="UP001530400">
    <property type="component" value="Unassembled WGS sequence"/>
</dbReference>
<accession>A0ABD3NQ45</accession>
<keyword evidence="2" id="KW-1185">Reference proteome</keyword>
<dbReference type="EMBL" id="JALLPJ020000993">
    <property type="protein sequence ID" value="KAL3778300.1"/>
    <property type="molecule type" value="Genomic_DNA"/>
</dbReference>
<proteinExistence type="predicted"/>
<dbReference type="AlphaFoldDB" id="A0ABD3NQ45"/>
<comment type="caution">
    <text evidence="1">The sequence shown here is derived from an EMBL/GenBank/DDBJ whole genome shotgun (WGS) entry which is preliminary data.</text>
</comment>
<evidence type="ECO:0000313" key="2">
    <source>
        <dbReference type="Proteomes" id="UP001530400"/>
    </source>
</evidence>
<reference evidence="1 2" key="1">
    <citation type="submission" date="2024-10" db="EMBL/GenBank/DDBJ databases">
        <title>Updated reference genomes for cyclostephanoid diatoms.</title>
        <authorList>
            <person name="Roberts W.R."/>
            <person name="Alverson A.J."/>
        </authorList>
    </citation>
    <scope>NUCLEOTIDE SEQUENCE [LARGE SCALE GENOMIC DNA]</scope>
    <source>
        <strain evidence="1 2">AJA010-31</strain>
    </source>
</reference>
<sequence length="378" mass="43025">MTNYHRTKNDLSRLIDMISFGYQCGTLPMTLQVKGLHCPRIGDHLDEACEHCWRACQCWPVQSVVDFEHDGSSSLMTRMGKFHSLDVCVGRNDLVELLEERPGGFEALSTSNTLDKILCRCNRSLIGSNGHKNLWLVSMSQCTMRDLLEAHQSGLIYDAFKKAFPTKRWHHFVLSYSAQKHLDDCGLGYRDELFPGRKELVNEFLPYFAKRFDLRALLECLHLVEEMITTHTQQIFDSGLVYALLCGLEFDPPYDDDYTPEERPDVGLLSLFLGILTKLLLNCGNKEVKMIVNLGFVGRLKTMLTYLSFGEDDAINIFDALKSIVKTSPLLRDKVLQSDIVTRFSKPLPLESEDVGKSCVDMLKAMLCNKEMPAVEYK</sequence>
<evidence type="ECO:0000313" key="1">
    <source>
        <dbReference type="EMBL" id="KAL3778300.1"/>
    </source>
</evidence>